<dbReference type="PATRIC" id="fig|1664069.3.peg.1188"/>
<evidence type="ECO:0000256" key="6">
    <source>
        <dbReference type="HAMAP-Rule" id="MF_00687"/>
    </source>
</evidence>
<reference evidence="7 9" key="1">
    <citation type="journal article" date="2015" name="Int. J. Syst. Evol. Microbiol.">
        <title>Bacillus glycinifermentans sp. nov., isolated from fermented soybean paste.</title>
        <authorList>
            <person name="Kim S.J."/>
            <person name="Dunlap C.A."/>
            <person name="Kwon S.W."/>
            <person name="Rooney A.P."/>
        </authorList>
    </citation>
    <scope>NUCLEOTIDE SEQUENCE [LARGE SCALE GENOMIC DNA]</scope>
    <source>
        <strain evidence="7 9">GO-13</strain>
    </source>
</reference>
<dbReference type="STRING" id="1664069.BGLY_4227"/>
<reference evidence="8 10" key="3">
    <citation type="submission" date="2023-03" db="EMBL/GenBank/DDBJ databases">
        <title>Agriculturally important microbes genome sequencing.</title>
        <authorList>
            <person name="Dunlap C."/>
        </authorList>
    </citation>
    <scope>NUCLEOTIDE SEQUENCE [LARGE SCALE GENOMIC DNA]</scope>
    <source>
        <strain evidence="8 10">CBP-3203</strain>
    </source>
</reference>
<dbReference type="RefSeq" id="WP_048354046.1">
    <property type="nucleotide sequence ID" value="NZ_CP023481.1"/>
</dbReference>
<comment type="pathway">
    <text evidence="6">Glycan metabolism; pectin degradation; 2-dehydro-3-deoxy-D-gluconate from pectin: step 4/5.</text>
</comment>
<comment type="similarity">
    <text evidence="2 6">Belongs to the KduI family.</text>
</comment>
<dbReference type="Gene3D" id="2.60.120.520">
    <property type="entry name" value="pectin degrading enzyme 5-keto 4- deoxyuronate isomerase, domain 1"/>
    <property type="match status" value="1"/>
</dbReference>
<keyword evidence="4 6" id="KW-0862">Zinc</keyword>
<evidence type="ECO:0000256" key="5">
    <source>
        <dbReference type="ARBA" id="ARBA00023235"/>
    </source>
</evidence>
<sequence>MENRYSVHPEQAKRFTTAELREHFLIESLFVENQVNMFYSHEDRVVIGGAVPVKEPLKLDAFDFLKTDYFLERREIGIVNVGQAGAVKVDGEEHVLGHKDFLYIGLGNKDVYFSSLNEGGAKFYFVSATAHQHYPVQKAVLSELPYDHLGDEASSNVRNLYKVIHADGIKSCQLMMGITFLEQNNTWNTMPAHVHDRRMEVYLYLDLDEDERVFHFMGEPTETRHLVVGNEQAVISPAWSIHSGSGTSNYCFIWAMAGENYTFKDMDAVPMNVIR</sequence>
<protein>
    <recommendedName>
        <fullName evidence="6">4-deoxy-L-threo-5-hexosulose-uronate ketol-isomerase</fullName>
        <ecNumber evidence="6">5.3.1.17</ecNumber>
    </recommendedName>
    <alternativeName>
        <fullName evidence="6">5-keto-4-deoxyuronate isomerase</fullName>
    </alternativeName>
    <alternativeName>
        <fullName evidence="6">DKI isomerase</fullName>
    </alternativeName>
</protein>
<name>A0A0J6E3F8_9BACI</name>
<evidence type="ECO:0000313" key="9">
    <source>
        <dbReference type="Proteomes" id="UP000036168"/>
    </source>
</evidence>
<comment type="function">
    <text evidence="6">Catalyzes the isomerization of 5-dehydro-4-deoxy-D-glucuronate to 3-deoxy-D-glycero-2,5-hexodiulosonate.</text>
</comment>
<dbReference type="GO" id="GO:0008697">
    <property type="term" value="F:4-deoxy-L-threo-5-hexosulose-uronate ketol-isomerase activity"/>
    <property type="evidence" value="ECO:0007669"/>
    <property type="project" value="UniProtKB-UniRule"/>
</dbReference>
<feature type="binding site" evidence="6">
    <location>
        <position position="242"/>
    </location>
    <ligand>
        <name>Zn(2+)</name>
        <dbReference type="ChEBI" id="CHEBI:29105"/>
    </ligand>
</feature>
<comment type="catalytic activity">
    <reaction evidence="1 6">
        <text>5-dehydro-4-deoxy-D-glucuronate = 3-deoxy-D-glycero-2,5-hexodiulosonate</text>
        <dbReference type="Rhea" id="RHEA:23896"/>
        <dbReference type="ChEBI" id="CHEBI:17117"/>
        <dbReference type="ChEBI" id="CHEBI:29071"/>
        <dbReference type="EC" id="5.3.1.17"/>
    </reaction>
</comment>
<proteinExistence type="inferred from homology"/>
<dbReference type="CDD" id="cd20294">
    <property type="entry name" value="cupin_KduI_N"/>
    <property type="match status" value="1"/>
</dbReference>
<dbReference type="GO" id="GO:0045490">
    <property type="term" value="P:pectin catabolic process"/>
    <property type="evidence" value="ECO:0007669"/>
    <property type="project" value="UniProtKB-UniRule"/>
</dbReference>
<dbReference type="EMBL" id="LECW02000045">
    <property type="protein sequence ID" value="KRT90354.1"/>
    <property type="molecule type" value="Genomic_DNA"/>
</dbReference>
<dbReference type="InterPro" id="IPR011051">
    <property type="entry name" value="RmlC_Cupin_sf"/>
</dbReference>
<dbReference type="Pfam" id="PF04962">
    <property type="entry name" value="KduI"/>
    <property type="match status" value="1"/>
</dbReference>
<keyword evidence="10" id="KW-1185">Reference proteome</keyword>
<comment type="caution">
    <text evidence="7">The sequence shown here is derived from an EMBL/GenBank/DDBJ whole genome shotgun (WGS) entry which is preliminary data.</text>
</comment>
<dbReference type="EMBL" id="JARRTL010000006">
    <property type="protein sequence ID" value="MEC0484052.1"/>
    <property type="molecule type" value="Genomic_DNA"/>
</dbReference>
<dbReference type="SUPFAM" id="SSF51182">
    <property type="entry name" value="RmlC-like cupins"/>
    <property type="match status" value="1"/>
</dbReference>
<dbReference type="GO" id="GO:0019698">
    <property type="term" value="P:D-galacturonate catabolic process"/>
    <property type="evidence" value="ECO:0007669"/>
    <property type="project" value="TreeGrafter"/>
</dbReference>
<dbReference type="PANTHER" id="PTHR38461:SF1">
    <property type="entry name" value="4-DEOXY-L-THREO-5-HEXOSULOSE-URONATE KETOL-ISOMERASE"/>
    <property type="match status" value="1"/>
</dbReference>
<dbReference type="PANTHER" id="PTHR38461">
    <property type="entry name" value="4-DEOXY-L-THREO-5-HEXOSULOSE-URONATE KETOL-ISOMERASE"/>
    <property type="match status" value="1"/>
</dbReference>
<dbReference type="EC" id="5.3.1.17" evidence="6"/>
<dbReference type="Gene3D" id="2.60.120.10">
    <property type="entry name" value="Jelly Rolls"/>
    <property type="match status" value="1"/>
</dbReference>
<organism evidence="7 9">
    <name type="scientific">Bacillus glycinifermentans</name>
    <dbReference type="NCBI Taxonomy" id="1664069"/>
    <lineage>
        <taxon>Bacteria</taxon>
        <taxon>Bacillati</taxon>
        <taxon>Bacillota</taxon>
        <taxon>Bacilli</taxon>
        <taxon>Bacillales</taxon>
        <taxon>Bacillaceae</taxon>
        <taxon>Bacillus</taxon>
    </lineage>
</organism>
<dbReference type="AlphaFoldDB" id="A0A0J6E3F8"/>
<dbReference type="OrthoDB" id="9770644at2"/>
<reference evidence="7" key="2">
    <citation type="submission" date="2015-10" db="EMBL/GenBank/DDBJ databases">
        <authorList>
            <person name="Gilbert D.G."/>
        </authorList>
    </citation>
    <scope>NUCLEOTIDE SEQUENCE</scope>
    <source>
        <strain evidence="7">GO-13</strain>
    </source>
</reference>
<evidence type="ECO:0000256" key="1">
    <source>
        <dbReference type="ARBA" id="ARBA00000552"/>
    </source>
</evidence>
<dbReference type="NCBIfam" id="NF002091">
    <property type="entry name" value="PRK00924.1"/>
    <property type="match status" value="1"/>
</dbReference>
<feature type="binding site" evidence="6">
    <location>
        <position position="200"/>
    </location>
    <ligand>
        <name>Zn(2+)</name>
        <dbReference type="ChEBI" id="CHEBI:29105"/>
    </ligand>
</feature>
<dbReference type="GO" id="GO:0042840">
    <property type="term" value="P:D-glucuronate catabolic process"/>
    <property type="evidence" value="ECO:0007669"/>
    <property type="project" value="TreeGrafter"/>
</dbReference>
<evidence type="ECO:0000256" key="4">
    <source>
        <dbReference type="ARBA" id="ARBA00022833"/>
    </source>
</evidence>
<evidence type="ECO:0000313" key="10">
    <source>
        <dbReference type="Proteomes" id="UP001341297"/>
    </source>
</evidence>
<dbReference type="HAMAP" id="MF_00687">
    <property type="entry name" value="KduI"/>
    <property type="match status" value="1"/>
</dbReference>
<dbReference type="InterPro" id="IPR021120">
    <property type="entry name" value="KduI/IolB_isomerase"/>
</dbReference>
<dbReference type="GO" id="GO:0008270">
    <property type="term" value="F:zinc ion binding"/>
    <property type="evidence" value="ECO:0007669"/>
    <property type="project" value="UniProtKB-UniRule"/>
</dbReference>
<dbReference type="InterPro" id="IPR027449">
    <property type="entry name" value="KduI_N"/>
</dbReference>
<evidence type="ECO:0000256" key="2">
    <source>
        <dbReference type="ARBA" id="ARBA00008086"/>
    </source>
</evidence>
<feature type="binding site" evidence="6">
    <location>
        <position position="195"/>
    </location>
    <ligand>
        <name>Zn(2+)</name>
        <dbReference type="ChEBI" id="CHEBI:29105"/>
    </ligand>
</feature>
<dbReference type="Proteomes" id="UP000036168">
    <property type="component" value="Unassembled WGS sequence"/>
</dbReference>
<dbReference type="PIRSF" id="PIRSF006625">
    <property type="entry name" value="KduI"/>
    <property type="match status" value="1"/>
</dbReference>
<evidence type="ECO:0000313" key="8">
    <source>
        <dbReference type="EMBL" id="MEC0484052.1"/>
    </source>
</evidence>
<dbReference type="InterPro" id="IPR014710">
    <property type="entry name" value="RmlC-like_jellyroll"/>
</dbReference>
<evidence type="ECO:0000256" key="3">
    <source>
        <dbReference type="ARBA" id="ARBA00022723"/>
    </source>
</evidence>
<keyword evidence="3 6" id="KW-0479">Metal-binding</keyword>
<dbReference type="UniPathway" id="UPA00545">
    <property type="reaction ID" value="UER00826"/>
</dbReference>
<gene>
    <name evidence="6 8" type="primary">kduI</name>
    <name evidence="7" type="ORF">AB447_207170</name>
    <name evidence="8" type="ORF">P8828_04175</name>
</gene>
<accession>A0A0J6E3F8</accession>
<keyword evidence="5 6" id="KW-0413">Isomerase</keyword>
<accession>A0A0J6EDM6</accession>
<comment type="cofactor">
    <cofactor evidence="6">
        <name>Zn(2+)</name>
        <dbReference type="ChEBI" id="CHEBI:29105"/>
    </cofactor>
    <text evidence="6">Binds 1 zinc ion per subunit.</text>
</comment>
<evidence type="ECO:0000313" key="7">
    <source>
        <dbReference type="EMBL" id="KRT90354.1"/>
    </source>
</evidence>
<dbReference type="Proteomes" id="UP001341297">
    <property type="component" value="Unassembled WGS sequence"/>
</dbReference>
<dbReference type="InterPro" id="IPR007045">
    <property type="entry name" value="KduI"/>
</dbReference>
<dbReference type="CDD" id="cd20491">
    <property type="entry name" value="cupin_KduI_C"/>
    <property type="match status" value="1"/>
</dbReference>
<feature type="binding site" evidence="6">
    <location>
        <position position="193"/>
    </location>
    <ligand>
        <name>Zn(2+)</name>
        <dbReference type="ChEBI" id="CHEBI:29105"/>
    </ligand>
</feature>